<comment type="caution">
    <text evidence="9">The sequence shown here is derived from an EMBL/GenBank/DDBJ whole genome shotgun (WGS) entry which is preliminary data.</text>
</comment>
<keyword evidence="7" id="KW-0812">Transmembrane</keyword>
<evidence type="ECO:0000256" key="7">
    <source>
        <dbReference type="SAM" id="Phobius"/>
    </source>
</evidence>
<keyword evidence="4" id="KW-0418">Kinase</keyword>
<comment type="catalytic activity">
    <reaction evidence="1">
        <text>ATP + protein L-histidine = ADP + protein N-phospho-L-histidine.</text>
        <dbReference type="EC" id="2.7.13.3"/>
    </reaction>
</comment>
<sequence length="600" mass="69509">MKKRCFVYIFIFLSLNSKSQEVNNVFNKKDSISLLLKKYRTTKDSLFLNEYYYQKALYFKKKYKTDSSFFYYNKSKNISVLLKDSLKAGKTLLSMASILRKEGDFLGSEITTIQGLRLVEPLGDIRLIFDLYNELGIALLNLRRYKESRKMFNKAYEMALKGNSKSKKDKNTAIFFINMAINYTKEGNYKKSIEYRKKCLKIDSLKTNHPKTYAGVIGGIGSSYFNLGDAALGLKYYLEALKLRKKINYKLGICTSHTMIGYLYLQEKNFKKAKEHSLKGLEYAKLINSSPRMLQNYWQLSQVVEPKKAKEYLKEYILLNEKLIKKERNAKNRFAKIIFETEKKDIENATLKTENDKKQLQLESEKQQKLIGWLVAGTSILFIAFGYVIVNNRKKKLLFKAKLQQIEAREKERQQIAKSLHDEVAGDIRILYKKLKKNNLTEESKELDRVNNNVRNLSHQLSSVSFDEVSFKDQIVNLVSDYFDANFLIRVKEINTVQWKEVNNSIKRTLFLTIRESLQNIDKYAEANNVILGFGCSKKSLILSVKDDGKGFDINSKKSGIGLKNMKERIEEVNGLFSIESEPKNGTTITIEIPNNGKQN</sequence>
<evidence type="ECO:0000313" key="9">
    <source>
        <dbReference type="EMBL" id="PWG05864.1"/>
    </source>
</evidence>
<dbReference type="EMBL" id="QFFG01000002">
    <property type="protein sequence ID" value="PWG05864.1"/>
    <property type="molecule type" value="Genomic_DNA"/>
</dbReference>
<evidence type="ECO:0000256" key="4">
    <source>
        <dbReference type="ARBA" id="ARBA00022777"/>
    </source>
</evidence>
<evidence type="ECO:0000256" key="2">
    <source>
        <dbReference type="ARBA" id="ARBA00012438"/>
    </source>
</evidence>
<dbReference type="InterPro" id="IPR005467">
    <property type="entry name" value="His_kinase_dom"/>
</dbReference>
<keyword evidence="6" id="KW-0175">Coiled coil</keyword>
<dbReference type="InterPro" id="IPR036890">
    <property type="entry name" value="HATPase_C_sf"/>
</dbReference>
<dbReference type="SMART" id="SM00387">
    <property type="entry name" value="HATPase_c"/>
    <property type="match status" value="1"/>
</dbReference>
<dbReference type="InterPro" id="IPR050482">
    <property type="entry name" value="Sensor_HK_TwoCompSys"/>
</dbReference>
<organism evidence="9 10">
    <name type="scientific">Polaribacter aquimarinus</name>
    <dbReference type="NCBI Taxonomy" id="2100726"/>
    <lineage>
        <taxon>Bacteria</taxon>
        <taxon>Pseudomonadati</taxon>
        <taxon>Bacteroidota</taxon>
        <taxon>Flavobacteriia</taxon>
        <taxon>Flavobacteriales</taxon>
        <taxon>Flavobacteriaceae</taxon>
    </lineage>
</organism>
<dbReference type="SUPFAM" id="SSF48452">
    <property type="entry name" value="TPR-like"/>
    <property type="match status" value="2"/>
</dbReference>
<keyword evidence="5" id="KW-0902">Two-component regulatory system</keyword>
<dbReference type="Pfam" id="PF13181">
    <property type="entry name" value="TPR_8"/>
    <property type="match status" value="4"/>
</dbReference>
<feature type="coiled-coil region" evidence="6">
    <location>
        <begin position="309"/>
        <end position="368"/>
    </location>
</feature>
<keyword evidence="3" id="KW-0808">Transferase</keyword>
<gene>
    <name evidence="9" type="ORF">DIS07_05325</name>
</gene>
<dbReference type="PANTHER" id="PTHR24421:SF10">
    <property type="entry name" value="NITRATE_NITRITE SENSOR PROTEIN NARQ"/>
    <property type="match status" value="1"/>
</dbReference>
<dbReference type="PROSITE" id="PS50109">
    <property type="entry name" value="HIS_KIN"/>
    <property type="match status" value="1"/>
</dbReference>
<protein>
    <recommendedName>
        <fullName evidence="2">histidine kinase</fullName>
        <ecNumber evidence="2">2.7.13.3</ecNumber>
    </recommendedName>
</protein>
<proteinExistence type="predicted"/>
<dbReference type="SUPFAM" id="SSF55874">
    <property type="entry name" value="ATPase domain of HSP90 chaperone/DNA topoisomerase II/histidine kinase"/>
    <property type="match status" value="1"/>
</dbReference>
<evidence type="ECO:0000313" key="10">
    <source>
        <dbReference type="Proteomes" id="UP000245670"/>
    </source>
</evidence>
<name>A0A2U2JC08_9FLAO</name>
<evidence type="ECO:0000256" key="5">
    <source>
        <dbReference type="ARBA" id="ARBA00023012"/>
    </source>
</evidence>
<dbReference type="InterPro" id="IPR004358">
    <property type="entry name" value="Sig_transdc_His_kin-like_C"/>
</dbReference>
<evidence type="ECO:0000256" key="1">
    <source>
        <dbReference type="ARBA" id="ARBA00000085"/>
    </source>
</evidence>
<dbReference type="GO" id="GO:0000160">
    <property type="term" value="P:phosphorelay signal transduction system"/>
    <property type="evidence" value="ECO:0007669"/>
    <property type="project" value="UniProtKB-KW"/>
</dbReference>
<feature type="domain" description="Histidine kinase" evidence="8">
    <location>
        <begin position="510"/>
        <end position="597"/>
    </location>
</feature>
<dbReference type="Gene3D" id="3.30.565.10">
    <property type="entry name" value="Histidine kinase-like ATPase, C-terminal domain"/>
    <property type="match status" value="1"/>
</dbReference>
<evidence type="ECO:0000256" key="6">
    <source>
        <dbReference type="SAM" id="Coils"/>
    </source>
</evidence>
<evidence type="ECO:0000256" key="3">
    <source>
        <dbReference type="ARBA" id="ARBA00022679"/>
    </source>
</evidence>
<feature type="coiled-coil region" evidence="6">
    <location>
        <begin position="433"/>
        <end position="460"/>
    </location>
</feature>
<feature type="transmembrane region" description="Helical" evidence="7">
    <location>
        <begin position="370"/>
        <end position="390"/>
    </location>
</feature>
<keyword evidence="7" id="KW-0472">Membrane</keyword>
<keyword evidence="10" id="KW-1185">Reference proteome</keyword>
<dbReference type="PANTHER" id="PTHR24421">
    <property type="entry name" value="NITRATE/NITRITE SENSOR PROTEIN NARX-RELATED"/>
    <property type="match status" value="1"/>
</dbReference>
<dbReference type="EC" id="2.7.13.3" evidence="2"/>
<dbReference type="OrthoDB" id="977000at2"/>
<dbReference type="CDD" id="cd16917">
    <property type="entry name" value="HATPase_UhpB-NarQ-NarX-like"/>
    <property type="match status" value="1"/>
</dbReference>
<evidence type="ECO:0000259" key="8">
    <source>
        <dbReference type="PROSITE" id="PS50109"/>
    </source>
</evidence>
<dbReference type="InterPro" id="IPR011990">
    <property type="entry name" value="TPR-like_helical_dom_sf"/>
</dbReference>
<dbReference type="PRINTS" id="PR00344">
    <property type="entry name" value="BCTRLSENSOR"/>
</dbReference>
<dbReference type="InterPro" id="IPR003594">
    <property type="entry name" value="HATPase_dom"/>
</dbReference>
<dbReference type="InterPro" id="IPR019734">
    <property type="entry name" value="TPR_rpt"/>
</dbReference>
<keyword evidence="7" id="KW-1133">Transmembrane helix</keyword>
<accession>A0A2U2JC08</accession>
<dbReference type="AlphaFoldDB" id="A0A2U2JC08"/>
<dbReference type="SMART" id="SM00028">
    <property type="entry name" value="TPR"/>
    <property type="match status" value="4"/>
</dbReference>
<dbReference type="Pfam" id="PF02518">
    <property type="entry name" value="HATPase_c"/>
    <property type="match status" value="1"/>
</dbReference>
<reference evidence="9 10" key="1">
    <citation type="submission" date="2018-05" db="EMBL/GenBank/DDBJ databases">
        <title>Polaribacter aquimarinus sp. nov., isolated from sediment in a sediment of sea.</title>
        <authorList>
            <person name="Lu D."/>
        </authorList>
    </citation>
    <scope>NUCLEOTIDE SEQUENCE [LARGE SCALE GENOMIC DNA]</scope>
    <source>
        <strain evidence="9 10">ZY113</strain>
    </source>
</reference>
<dbReference type="Proteomes" id="UP000245670">
    <property type="component" value="Unassembled WGS sequence"/>
</dbReference>
<dbReference type="Gene3D" id="1.25.40.10">
    <property type="entry name" value="Tetratricopeptide repeat domain"/>
    <property type="match status" value="2"/>
</dbReference>
<dbReference type="GO" id="GO:0004673">
    <property type="term" value="F:protein histidine kinase activity"/>
    <property type="evidence" value="ECO:0007669"/>
    <property type="project" value="UniProtKB-EC"/>
</dbReference>